<dbReference type="Proteomes" id="UP000199604">
    <property type="component" value="Unassembled WGS sequence"/>
</dbReference>
<dbReference type="EMBL" id="FOJT01000003">
    <property type="protein sequence ID" value="SFB04519.1"/>
    <property type="molecule type" value="Genomic_DNA"/>
</dbReference>
<name>A0A1I0XTP6_9FLAO</name>
<proteinExistence type="predicted"/>
<reference evidence="2" key="1">
    <citation type="submission" date="2016-10" db="EMBL/GenBank/DDBJ databases">
        <authorList>
            <person name="Varghese N."/>
            <person name="Submissions S."/>
        </authorList>
    </citation>
    <scope>NUCLEOTIDE SEQUENCE [LARGE SCALE GENOMIC DNA]</scope>
    <source>
        <strain evidence="2">DSM 21789</strain>
    </source>
</reference>
<dbReference type="STRING" id="498292.SAMN05660845_1503"/>
<keyword evidence="2" id="KW-1185">Reference proteome</keyword>
<accession>A0A1I0XTP6</accession>
<organism evidence="1 2">
    <name type="scientific">Flavobacterium swingsii</name>
    <dbReference type="NCBI Taxonomy" id="498292"/>
    <lineage>
        <taxon>Bacteria</taxon>
        <taxon>Pseudomonadati</taxon>
        <taxon>Bacteroidota</taxon>
        <taxon>Flavobacteriia</taxon>
        <taxon>Flavobacteriales</taxon>
        <taxon>Flavobacteriaceae</taxon>
        <taxon>Flavobacterium</taxon>
    </lineage>
</organism>
<sequence length="46" mass="5557">MSKFFISSIKYAFRRFYFDIKNNYNTLVKVLIIKMLNSIFAPMKIT</sequence>
<evidence type="ECO:0000313" key="1">
    <source>
        <dbReference type="EMBL" id="SFB04519.1"/>
    </source>
</evidence>
<protein>
    <submittedName>
        <fullName evidence="1">Uncharacterized protein</fullName>
    </submittedName>
</protein>
<gene>
    <name evidence="1" type="ORF">SAMN05660845_1503</name>
</gene>
<dbReference type="AlphaFoldDB" id="A0A1I0XTP6"/>
<evidence type="ECO:0000313" key="2">
    <source>
        <dbReference type="Proteomes" id="UP000199604"/>
    </source>
</evidence>